<feature type="region of interest" description="Disordered" evidence="2">
    <location>
        <begin position="116"/>
        <end position="135"/>
    </location>
</feature>
<proteinExistence type="predicted"/>
<reference evidence="3" key="1">
    <citation type="journal article" date="2017" name="Gigascience">
        <title>The genome draft of coconut (Cocos nucifera).</title>
        <authorList>
            <person name="Xiao Y."/>
            <person name="Xu P."/>
            <person name="Fan H."/>
            <person name="Baudouin L."/>
            <person name="Xia W."/>
            <person name="Bocs S."/>
            <person name="Xu J."/>
            <person name="Li Q."/>
            <person name="Guo A."/>
            <person name="Zhou L."/>
            <person name="Li J."/>
            <person name="Wu Y."/>
            <person name="Ma Z."/>
            <person name="Armero A."/>
            <person name="Issali A.E."/>
            <person name="Liu N."/>
            <person name="Peng M."/>
            <person name="Yang Y."/>
        </authorList>
    </citation>
    <scope>NUCLEOTIDE SEQUENCE</scope>
    <source>
        <tissue evidence="3">Spear leaf of Hainan Tall coconut</tissue>
    </source>
</reference>
<comment type="caution">
    <text evidence="3">The sequence shown here is derived from an EMBL/GenBank/DDBJ whole genome shotgun (WGS) entry which is preliminary data.</text>
</comment>
<dbReference type="Proteomes" id="UP000797356">
    <property type="component" value="Chromosome 3"/>
</dbReference>
<gene>
    <name evidence="3" type="ORF">COCNU_03G003640</name>
</gene>
<name>A0A8K0I1R4_COCNU</name>
<sequence>MPKVIEANAKVAKAEQKAEAYVRKAKEQVAKVEHRTKEWLAEAHRLAVEAFRASKDFMQVQVSTVEKYKASKEWHKEKMVFSQDAYKIGYGVSFNDRWCRVAAQFPEADLSFLDEDNEEGDVEGEAFSQKFADME</sequence>
<feature type="coiled-coil region" evidence="1">
    <location>
        <begin position="4"/>
        <end position="42"/>
    </location>
</feature>
<evidence type="ECO:0000256" key="2">
    <source>
        <dbReference type="SAM" id="MobiDB-lite"/>
    </source>
</evidence>
<evidence type="ECO:0000313" key="3">
    <source>
        <dbReference type="EMBL" id="KAG1334245.1"/>
    </source>
</evidence>
<accession>A0A8K0I1R4</accession>
<organism evidence="3 4">
    <name type="scientific">Cocos nucifera</name>
    <name type="common">Coconut palm</name>
    <dbReference type="NCBI Taxonomy" id="13894"/>
    <lineage>
        <taxon>Eukaryota</taxon>
        <taxon>Viridiplantae</taxon>
        <taxon>Streptophyta</taxon>
        <taxon>Embryophyta</taxon>
        <taxon>Tracheophyta</taxon>
        <taxon>Spermatophyta</taxon>
        <taxon>Magnoliopsida</taxon>
        <taxon>Liliopsida</taxon>
        <taxon>Arecaceae</taxon>
        <taxon>Arecoideae</taxon>
        <taxon>Cocoseae</taxon>
        <taxon>Attaleinae</taxon>
        <taxon>Cocos</taxon>
    </lineage>
</organism>
<dbReference type="AlphaFoldDB" id="A0A8K0I1R4"/>
<reference evidence="3" key="2">
    <citation type="submission" date="2019-07" db="EMBL/GenBank/DDBJ databases">
        <authorList>
            <person name="Yang Y."/>
            <person name="Bocs S."/>
            <person name="Baudouin L."/>
        </authorList>
    </citation>
    <scope>NUCLEOTIDE SEQUENCE</scope>
    <source>
        <tissue evidence="3">Spear leaf of Hainan Tall coconut</tissue>
    </source>
</reference>
<keyword evidence="1" id="KW-0175">Coiled coil</keyword>
<evidence type="ECO:0000313" key="4">
    <source>
        <dbReference type="Proteomes" id="UP000797356"/>
    </source>
</evidence>
<keyword evidence="4" id="KW-1185">Reference proteome</keyword>
<evidence type="ECO:0000256" key="1">
    <source>
        <dbReference type="SAM" id="Coils"/>
    </source>
</evidence>
<dbReference type="EMBL" id="CM017874">
    <property type="protein sequence ID" value="KAG1334245.1"/>
    <property type="molecule type" value="Genomic_DNA"/>
</dbReference>
<protein>
    <submittedName>
        <fullName evidence="3">Uncharacterized protein</fullName>
    </submittedName>
</protein>